<dbReference type="GO" id="GO:0003677">
    <property type="term" value="F:DNA binding"/>
    <property type="evidence" value="ECO:0007669"/>
    <property type="project" value="InterPro"/>
</dbReference>
<protein>
    <recommendedName>
        <fullName evidence="3">Replication protein</fullName>
    </recommendedName>
</protein>
<dbReference type="Pfam" id="PF01446">
    <property type="entry name" value="Rep_1"/>
    <property type="match status" value="1"/>
</dbReference>
<proteinExistence type="predicted"/>
<keyword evidence="1" id="KW-0235">DNA replication</keyword>
<evidence type="ECO:0008006" key="3">
    <source>
        <dbReference type="Google" id="ProtNLM"/>
    </source>
</evidence>
<dbReference type="AlphaFoldDB" id="A0A0H5Q4M3"/>
<reference evidence="2" key="2">
    <citation type="submission" date="2015-07" db="EMBL/GenBank/DDBJ databases">
        <title>Plasmids, circular viruses and viroids from rat gut.</title>
        <authorList>
            <person name="Jorgensen T.J."/>
            <person name="Hansen M.A."/>
            <person name="Xu Z."/>
            <person name="Tabak M.A."/>
            <person name="Sorensen S.J."/>
            <person name="Hansen L.H."/>
        </authorList>
    </citation>
    <scope>NUCLEOTIDE SEQUENCE</scope>
    <source>
        <plasmid evidence="2">pRGFK1067</plasmid>
    </source>
</reference>
<dbReference type="EMBL" id="LN853648">
    <property type="protein sequence ID" value="CRY96354.1"/>
    <property type="molecule type" value="Genomic_DNA"/>
</dbReference>
<reference evidence="2" key="1">
    <citation type="submission" date="2015-06" db="EMBL/GenBank/DDBJ databases">
        <authorList>
            <person name="Joergensen T."/>
        </authorList>
    </citation>
    <scope>NUCLEOTIDE SEQUENCE</scope>
    <source>
        <plasmid evidence="2">pRGFK1067</plasmid>
    </source>
</reference>
<sequence>MATWKGVFVIRYEIIIMDSSIDIYRNSIENYSIDVHFMTQNSPFGSPLGTNTKSRANRLHSGLQNIEQVNLCRVLSRAQKFILQEIARKILKRMQIRTTKNHPEGYKTFVHRVNYCLRCRIDSQKGVGVRINEERGTAHYDNLQRCGSVWTCAPCSGEITEVRKVELKQGIDNWRKKSGHVYLVTLTNRHHFGDDLEHLLKGQRNALEKLWRQRAVKEMLATLGYVGRITATEVTWSFDNGWHPHFHLLVFFDHEINAQGLQTFLANEWRNACRKAGLKLPSMERGVDVRDGTYADQYVAKWGLEHELTKGHVKKGRGESLTPFDLLRQYPESPELFGDLFREFADAFKGKRQLVWTKGLKELLAVDEKTDEEIIFETEKESILINELAGEIWELLVKYQQRAEYLEAIEKDYADNGDRAYQLVLKLANFYAKEIEENLA</sequence>
<dbReference type="GO" id="GO:0006260">
    <property type="term" value="P:DNA replication"/>
    <property type="evidence" value="ECO:0007669"/>
    <property type="project" value="UniProtKB-KW"/>
</dbReference>
<evidence type="ECO:0000313" key="2">
    <source>
        <dbReference type="EMBL" id="CRY96354.1"/>
    </source>
</evidence>
<dbReference type="InterPro" id="IPR000989">
    <property type="entry name" value="Rep"/>
</dbReference>
<evidence type="ECO:0000256" key="1">
    <source>
        <dbReference type="ARBA" id="ARBA00022705"/>
    </source>
</evidence>
<accession>A0A0H5Q4M3</accession>
<name>A0A0H5Q4M3_9ZZZZ</name>
<organism evidence="2">
    <name type="scientific">uncultured prokaryote</name>
    <dbReference type="NCBI Taxonomy" id="198431"/>
    <lineage>
        <taxon>unclassified sequences</taxon>
        <taxon>environmental samples</taxon>
    </lineage>
</organism>
<geneLocation type="plasmid" evidence="2">
    <name>pRGFK1067</name>
</geneLocation>
<keyword evidence="2" id="KW-0614">Plasmid</keyword>